<dbReference type="EMBL" id="WMII01000007">
    <property type="protein sequence ID" value="MTH64525.1"/>
    <property type="molecule type" value="Genomic_DNA"/>
</dbReference>
<reference evidence="5 6" key="1">
    <citation type="submission" date="2019-11" db="EMBL/GenBank/DDBJ databases">
        <authorList>
            <person name="Dong K."/>
        </authorList>
    </citation>
    <scope>NUCLEOTIDE SEQUENCE [LARGE SCALE GENOMIC DNA]</scope>
    <source>
        <strain evidence="5 6">DK608</strain>
    </source>
</reference>
<dbReference type="PROSITE" id="PS51257">
    <property type="entry name" value="PROKAR_LIPOPROTEIN"/>
    <property type="match status" value="1"/>
</dbReference>
<evidence type="ECO:0000256" key="1">
    <source>
        <dbReference type="ARBA" id="ARBA00022729"/>
    </source>
</evidence>
<evidence type="ECO:0000313" key="5">
    <source>
        <dbReference type="EMBL" id="MTH64525.1"/>
    </source>
</evidence>
<dbReference type="Gene3D" id="3.30.1450.10">
    <property type="match status" value="1"/>
</dbReference>
<organism evidence="5 6">
    <name type="scientific">Paracoccus shanxieyensis</name>
    <dbReference type="NCBI Taxonomy" id="2675752"/>
    <lineage>
        <taxon>Bacteria</taxon>
        <taxon>Pseudomonadati</taxon>
        <taxon>Pseudomonadota</taxon>
        <taxon>Alphaproteobacteria</taxon>
        <taxon>Rhodobacterales</taxon>
        <taxon>Paracoccaceae</taxon>
        <taxon>Paracoccus</taxon>
    </lineage>
</organism>
<gene>
    <name evidence="5" type="primary">bamE</name>
    <name evidence="5" type="ORF">GL284_09595</name>
</gene>
<keyword evidence="2" id="KW-0472">Membrane</keyword>
<proteinExistence type="predicted"/>
<evidence type="ECO:0000313" key="6">
    <source>
        <dbReference type="Proteomes" id="UP000478740"/>
    </source>
</evidence>
<dbReference type="AlphaFoldDB" id="A0A6L6IVJ9"/>
<evidence type="ECO:0000256" key="2">
    <source>
        <dbReference type="ARBA" id="ARBA00023136"/>
    </source>
</evidence>
<keyword evidence="6" id="KW-1185">Reference proteome</keyword>
<feature type="signal peptide" evidence="3">
    <location>
        <begin position="1"/>
        <end position="20"/>
    </location>
</feature>
<evidence type="ECO:0000259" key="4">
    <source>
        <dbReference type="Pfam" id="PF04355"/>
    </source>
</evidence>
<dbReference type="GO" id="GO:0019867">
    <property type="term" value="C:outer membrane"/>
    <property type="evidence" value="ECO:0007669"/>
    <property type="project" value="InterPro"/>
</dbReference>
<dbReference type="RefSeq" id="WP_155044377.1">
    <property type="nucleotide sequence ID" value="NZ_WMIH01000007.1"/>
</dbReference>
<protein>
    <submittedName>
        <fullName evidence="5">Outer membrane protein assembly factor BamE</fullName>
    </submittedName>
</protein>
<accession>A0A6L6IVJ9</accession>
<dbReference type="InterPro" id="IPR037873">
    <property type="entry name" value="BamE-like"/>
</dbReference>
<dbReference type="Proteomes" id="UP000478740">
    <property type="component" value="Unassembled WGS sequence"/>
</dbReference>
<keyword evidence="1 3" id="KW-0732">Signal</keyword>
<sequence length="154" mass="16827">MKISRRHIAAFVLIVPMALAACQATYRNHGYVPAEDELAQVVVGQTRQDELEGMIGRPSAQGLLTGSAWYYVGSRWQNYGPRPAREIERQVVAISFNEGGTVANVERFGQERGQVVVLSRRVTDTGVNSTGLIRQLMGNVGRVSAGQLLDDGLQ</sequence>
<feature type="domain" description="Outer membrane protein assembly factor BamE" evidence="4">
    <location>
        <begin position="30"/>
        <end position="105"/>
    </location>
</feature>
<dbReference type="Pfam" id="PF04355">
    <property type="entry name" value="BamE"/>
    <property type="match status" value="1"/>
</dbReference>
<dbReference type="InterPro" id="IPR007450">
    <property type="entry name" value="BamE_dom"/>
</dbReference>
<evidence type="ECO:0000256" key="3">
    <source>
        <dbReference type="SAM" id="SignalP"/>
    </source>
</evidence>
<feature type="chain" id="PRO_5026904302" evidence="3">
    <location>
        <begin position="21"/>
        <end position="154"/>
    </location>
</feature>
<comment type="caution">
    <text evidence="5">The sequence shown here is derived from an EMBL/GenBank/DDBJ whole genome shotgun (WGS) entry which is preliminary data.</text>
</comment>
<name>A0A6L6IVJ9_9RHOB</name>